<dbReference type="PANTHER" id="PTHR42929">
    <property type="entry name" value="INNER MEMBRANE ABC TRANSPORTER PERMEASE PROTEIN YDCU-RELATED-RELATED"/>
    <property type="match status" value="1"/>
</dbReference>
<feature type="transmembrane region" description="Helical" evidence="8">
    <location>
        <begin position="118"/>
        <end position="144"/>
    </location>
</feature>
<protein>
    <submittedName>
        <fullName evidence="10">ABC transporter permease</fullName>
    </submittedName>
</protein>
<keyword evidence="5 8" id="KW-0812">Transmembrane</keyword>
<dbReference type="InterPro" id="IPR000515">
    <property type="entry name" value="MetI-like"/>
</dbReference>
<evidence type="ECO:0000313" key="11">
    <source>
        <dbReference type="Proteomes" id="UP000318834"/>
    </source>
</evidence>
<evidence type="ECO:0000256" key="6">
    <source>
        <dbReference type="ARBA" id="ARBA00022989"/>
    </source>
</evidence>
<feature type="transmembrane region" description="Helical" evidence="8">
    <location>
        <begin position="164"/>
        <end position="187"/>
    </location>
</feature>
<keyword evidence="6 8" id="KW-1133">Transmembrane helix</keyword>
<dbReference type="EMBL" id="VBAP01000056">
    <property type="protein sequence ID" value="TMI74559.1"/>
    <property type="molecule type" value="Genomic_DNA"/>
</dbReference>
<evidence type="ECO:0000259" key="9">
    <source>
        <dbReference type="PROSITE" id="PS50928"/>
    </source>
</evidence>
<dbReference type="GO" id="GO:0005886">
    <property type="term" value="C:plasma membrane"/>
    <property type="evidence" value="ECO:0007669"/>
    <property type="project" value="UniProtKB-SubCell"/>
</dbReference>
<feature type="transmembrane region" description="Helical" evidence="8">
    <location>
        <begin position="267"/>
        <end position="287"/>
    </location>
</feature>
<gene>
    <name evidence="10" type="ORF">E6H05_08020</name>
</gene>
<dbReference type="Pfam" id="PF00528">
    <property type="entry name" value="BPD_transp_1"/>
    <property type="match status" value="1"/>
</dbReference>
<dbReference type="InterPro" id="IPR035906">
    <property type="entry name" value="MetI-like_sf"/>
</dbReference>
<evidence type="ECO:0000256" key="5">
    <source>
        <dbReference type="ARBA" id="ARBA00022692"/>
    </source>
</evidence>
<evidence type="ECO:0000256" key="4">
    <source>
        <dbReference type="ARBA" id="ARBA00022475"/>
    </source>
</evidence>
<dbReference type="Proteomes" id="UP000318834">
    <property type="component" value="Unassembled WGS sequence"/>
</dbReference>
<dbReference type="Gene3D" id="1.10.3720.10">
    <property type="entry name" value="MetI-like"/>
    <property type="match status" value="1"/>
</dbReference>
<evidence type="ECO:0000256" key="1">
    <source>
        <dbReference type="ARBA" id="ARBA00004651"/>
    </source>
</evidence>
<organism evidence="10 11">
    <name type="scientific">Candidatus Segetimicrobium genomatis</name>
    <dbReference type="NCBI Taxonomy" id="2569760"/>
    <lineage>
        <taxon>Bacteria</taxon>
        <taxon>Bacillati</taxon>
        <taxon>Candidatus Sysuimicrobiota</taxon>
        <taxon>Candidatus Sysuimicrobiia</taxon>
        <taxon>Candidatus Sysuimicrobiales</taxon>
        <taxon>Candidatus Segetimicrobiaceae</taxon>
        <taxon>Candidatus Segetimicrobium</taxon>
    </lineage>
</organism>
<comment type="caution">
    <text evidence="10">The sequence shown here is derived from an EMBL/GenBank/DDBJ whole genome shotgun (WGS) entry which is preliminary data.</text>
</comment>
<evidence type="ECO:0000256" key="3">
    <source>
        <dbReference type="ARBA" id="ARBA00022448"/>
    </source>
</evidence>
<dbReference type="AlphaFoldDB" id="A0A537ITB3"/>
<sequence>MAQFAAAIPQVTRAQVRRRREWLIDLVLLAPGLGYLLVFMCVPLVQVALRGFGLLAIGEPSQFTLGLYREVLANKIDRDSIIFSLYFALGTTVISLILSLVISALLQIKFPGRYIISVLYKIPLVVPSLVAAFLVLTIIDQGGIISRALLPYGVEWPELVHDRYGLGIILVLVWHNVPIMTVILSAVMSGIPHDVTAAARNLGASPWQVFRNITVPLSLPGISAASLLVFIGVFGAFSIPSLLGAAYPKAIAVVMSNEVLDRANWGLASALGTIVTALSAILLYVYYRLIRHQEAALR</sequence>
<dbReference type="SUPFAM" id="SSF161098">
    <property type="entry name" value="MetI-like"/>
    <property type="match status" value="1"/>
</dbReference>
<evidence type="ECO:0000256" key="2">
    <source>
        <dbReference type="ARBA" id="ARBA00007069"/>
    </source>
</evidence>
<dbReference type="PROSITE" id="PS50928">
    <property type="entry name" value="ABC_TM1"/>
    <property type="match status" value="1"/>
</dbReference>
<feature type="domain" description="ABC transmembrane type-1" evidence="9">
    <location>
        <begin position="81"/>
        <end position="286"/>
    </location>
</feature>
<dbReference type="GO" id="GO:0055085">
    <property type="term" value="P:transmembrane transport"/>
    <property type="evidence" value="ECO:0007669"/>
    <property type="project" value="InterPro"/>
</dbReference>
<comment type="similarity">
    <text evidence="2">Belongs to the binding-protein-dependent transport system permease family. CysTW subfamily.</text>
</comment>
<evidence type="ECO:0000313" key="10">
    <source>
        <dbReference type="EMBL" id="TMI74559.1"/>
    </source>
</evidence>
<feature type="transmembrane region" description="Helical" evidence="8">
    <location>
        <begin position="22"/>
        <end position="45"/>
    </location>
</feature>
<keyword evidence="3 8" id="KW-0813">Transport</keyword>
<evidence type="ECO:0000256" key="7">
    <source>
        <dbReference type="ARBA" id="ARBA00023136"/>
    </source>
</evidence>
<reference evidence="10 11" key="1">
    <citation type="journal article" date="2019" name="Nat. Microbiol.">
        <title>Mediterranean grassland soil C-N compound turnover is dependent on rainfall and depth, and is mediated by genomically divergent microorganisms.</title>
        <authorList>
            <person name="Diamond S."/>
            <person name="Andeer P.F."/>
            <person name="Li Z."/>
            <person name="Crits-Christoph A."/>
            <person name="Burstein D."/>
            <person name="Anantharaman K."/>
            <person name="Lane K.R."/>
            <person name="Thomas B.C."/>
            <person name="Pan C."/>
            <person name="Northen T.R."/>
            <person name="Banfield J.F."/>
        </authorList>
    </citation>
    <scope>NUCLEOTIDE SEQUENCE [LARGE SCALE GENOMIC DNA]</scope>
    <source>
        <strain evidence="10">NP_8</strain>
    </source>
</reference>
<feature type="transmembrane region" description="Helical" evidence="8">
    <location>
        <begin position="81"/>
        <end position="106"/>
    </location>
</feature>
<comment type="subcellular location">
    <subcellularLocation>
        <location evidence="1 8">Cell membrane</location>
        <topology evidence="1 8">Multi-pass membrane protein</topology>
    </subcellularLocation>
</comment>
<keyword evidence="7 8" id="KW-0472">Membrane</keyword>
<accession>A0A537ITB3</accession>
<name>A0A537ITB3_9BACT</name>
<evidence type="ECO:0000256" key="8">
    <source>
        <dbReference type="RuleBase" id="RU363032"/>
    </source>
</evidence>
<feature type="transmembrane region" description="Helical" evidence="8">
    <location>
        <begin position="227"/>
        <end position="247"/>
    </location>
</feature>
<dbReference type="CDD" id="cd06261">
    <property type="entry name" value="TM_PBP2"/>
    <property type="match status" value="1"/>
</dbReference>
<proteinExistence type="inferred from homology"/>
<dbReference type="PANTHER" id="PTHR42929:SF1">
    <property type="entry name" value="INNER MEMBRANE ABC TRANSPORTER PERMEASE PROTEIN YDCU-RELATED"/>
    <property type="match status" value="1"/>
</dbReference>
<keyword evidence="4" id="KW-1003">Cell membrane</keyword>